<dbReference type="Proteomes" id="UP001281147">
    <property type="component" value="Unassembled WGS sequence"/>
</dbReference>
<name>A0ACC3NBJ9_9PEZI</name>
<dbReference type="EMBL" id="JAUTXU010000070">
    <property type="protein sequence ID" value="KAK3712291.1"/>
    <property type="molecule type" value="Genomic_DNA"/>
</dbReference>
<organism evidence="1 2">
    <name type="scientific">Vermiconidia calcicola</name>
    <dbReference type="NCBI Taxonomy" id="1690605"/>
    <lineage>
        <taxon>Eukaryota</taxon>
        <taxon>Fungi</taxon>
        <taxon>Dikarya</taxon>
        <taxon>Ascomycota</taxon>
        <taxon>Pezizomycotina</taxon>
        <taxon>Dothideomycetes</taxon>
        <taxon>Dothideomycetidae</taxon>
        <taxon>Mycosphaerellales</taxon>
        <taxon>Extremaceae</taxon>
        <taxon>Vermiconidia</taxon>
    </lineage>
</organism>
<reference evidence="1" key="1">
    <citation type="submission" date="2023-07" db="EMBL/GenBank/DDBJ databases">
        <title>Black Yeasts Isolated from many extreme environments.</title>
        <authorList>
            <person name="Coleine C."/>
            <person name="Stajich J.E."/>
            <person name="Selbmann L."/>
        </authorList>
    </citation>
    <scope>NUCLEOTIDE SEQUENCE</scope>
    <source>
        <strain evidence="1">CCFEE 5714</strain>
    </source>
</reference>
<evidence type="ECO:0000313" key="1">
    <source>
        <dbReference type="EMBL" id="KAK3712291.1"/>
    </source>
</evidence>
<accession>A0ACC3NBJ9</accession>
<comment type="caution">
    <text evidence="1">The sequence shown here is derived from an EMBL/GenBank/DDBJ whole genome shotgun (WGS) entry which is preliminary data.</text>
</comment>
<keyword evidence="2" id="KW-1185">Reference proteome</keyword>
<protein>
    <submittedName>
        <fullName evidence="1">Uncharacterized protein</fullName>
    </submittedName>
</protein>
<evidence type="ECO:0000313" key="2">
    <source>
        <dbReference type="Proteomes" id="UP001281147"/>
    </source>
</evidence>
<proteinExistence type="predicted"/>
<sequence>MAPITWTTTALLALAGIAASKPIERRQEVENTNDEVTDVDYWCTGRDLLDPESVQALWEDSERGVGAWLAEWAESNSNDRWADAIIALADPNIGNNGLGGCGVIGSQCAPDIDCEDWAGRGYGPHYWAVQGLVGFHDKLNVAHEYLQDETLENLMSLSEIATDFTAPTTWLTDDDLWAVLGAVFFMMGAGTAGIGLGASAAGSMVARLGVMKAGRARTQPTIDILAPGPIKDGLQQRLDSGIESAQAMADKFSGSFGKTANTIGTATYMVGAIFGVVGIGTEDAFGEVEAGDLEPVLREIFTNARTYLEQTGRLATGRADPGKGDNYEFLPGQEGVSGNYPNENPIGLFFHDGGMLLGAAHPTFNDTLDTAFSTMRPRIVDQALVTGKFFVFADEIYTDEESCLTPPELLGADTEDPRYGSQWVEGAGCMRLMREADTPQLCSESSDNRCYFFPATPENYAALQDKYGFNMYEYYKAAYECKINGGEDHKPDLWGLPDDGTYPICWFGLEARKGSEVCNGLDGGPGDCNIEFSDF</sequence>
<gene>
    <name evidence="1" type="ORF">LTR37_009153</name>
</gene>